<evidence type="ECO:0000313" key="1">
    <source>
        <dbReference type="EMBL" id="OAF71666.1"/>
    </source>
</evidence>
<comment type="caution">
    <text evidence="1">The sequence shown here is derived from an EMBL/GenBank/DDBJ whole genome shotgun (WGS) entry which is preliminary data.</text>
</comment>
<dbReference type="EMBL" id="LWCA01000033">
    <property type="protein sequence ID" value="OAF71666.1"/>
    <property type="molecule type" value="Genomic_DNA"/>
</dbReference>
<evidence type="ECO:0000313" key="2">
    <source>
        <dbReference type="Proteomes" id="UP000078046"/>
    </source>
</evidence>
<sequence length="67" mass="8018">MNKLKQKQNDSIKFNKQEDTINIDKQNQKVEIEMELITNVIDILQPQVLISLWNIDKEEKIHLYIPI</sequence>
<gene>
    <name evidence="1" type="ORF">A3Q56_00573</name>
</gene>
<dbReference type="Proteomes" id="UP000078046">
    <property type="component" value="Unassembled WGS sequence"/>
</dbReference>
<proteinExistence type="predicted"/>
<keyword evidence="2" id="KW-1185">Reference proteome</keyword>
<organism evidence="1 2">
    <name type="scientific">Intoshia linei</name>
    <dbReference type="NCBI Taxonomy" id="1819745"/>
    <lineage>
        <taxon>Eukaryota</taxon>
        <taxon>Metazoa</taxon>
        <taxon>Spiralia</taxon>
        <taxon>Lophotrochozoa</taxon>
        <taxon>Mesozoa</taxon>
        <taxon>Orthonectida</taxon>
        <taxon>Rhopaluridae</taxon>
        <taxon>Intoshia</taxon>
    </lineage>
</organism>
<name>A0A177BBP3_9BILA</name>
<dbReference type="AlphaFoldDB" id="A0A177BBP3"/>
<protein>
    <submittedName>
        <fullName evidence="1">Uncharacterized protein</fullName>
    </submittedName>
</protein>
<reference evidence="1 2" key="1">
    <citation type="submission" date="2016-04" db="EMBL/GenBank/DDBJ databases">
        <title>The genome of Intoshia linei affirms orthonectids as highly simplified spiralians.</title>
        <authorList>
            <person name="Mikhailov K.V."/>
            <person name="Slusarev G.S."/>
            <person name="Nikitin M.A."/>
            <person name="Logacheva M.D."/>
            <person name="Penin A."/>
            <person name="Aleoshin V."/>
            <person name="Panchin Y.V."/>
        </authorList>
    </citation>
    <scope>NUCLEOTIDE SEQUENCE [LARGE SCALE GENOMIC DNA]</scope>
    <source>
        <strain evidence="1">Intl2013</strain>
        <tissue evidence="1">Whole animal</tissue>
    </source>
</reference>
<accession>A0A177BBP3</accession>